<accession>A0A9P8PYJ8</accession>
<comment type="caution">
    <text evidence="8">The sequence shown here is derived from an EMBL/GenBank/DDBJ whole genome shotgun (WGS) entry which is preliminary data.</text>
</comment>
<proteinExistence type="inferred from homology"/>
<dbReference type="AlphaFoldDB" id="A0A9P8PYJ8"/>
<dbReference type="Gene3D" id="1.10.132.20">
    <property type="entry name" value="Ribosome-recycling factor"/>
    <property type="match status" value="1"/>
</dbReference>
<feature type="coiled-coil region" evidence="6">
    <location>
        <begin position="205"/>
        <end position="237"/>
    </location>
</feature>
<keyword evidence="9" id="KW-1185">Reference proteome</keyword>
<dbReference type="Gene3D" id="3.30.1360.40">
    <property type="match status" value="1"/>
</dbReference>
<evidence type="ECO:0000256" key="2">
    <source>
        <dbReference type="ARBA" id="ARBA00020581"/>
    </source>
</evidence>
<dbReference type="PANTHER" id="PTHR20982:SF3">
    <property type="entry name" value="MITOCHONDRIAL RIBOSOME RECYCLING FACTOR PSEUDO 1"/>
    <property type="match status" value="1"/>
</dbReference>
<evidence type="ECO:0000313" key="9">
    <source>
        <dbReference type="Proteomes" id="UP000774326"/>
    </source>
</evidence>
<evidence type="ECO:0000256" key="3">
    <source>
        <dbReference type="ARBA" id="ARBA00022917"/>
    </source>
</evidence>
<dbReference type="InterPro" id="IPR036191">
    <property type="entry name" value="RRF_sf"/>
</dbReference>
<feature type="domain" description="Ribosome recycling factor" evidence="7">
    <location>
        <begin position="83"/>
        <end position="246"/>
    </location>
</feature>
<evidence type="ECO:0000256" key="6">
    <source>
        <dbReference type="SAM" id="Coils"/>
    </source>
</evidence>
<dbReference type="InterPro" id="IPR002661">
    <property type="entry name" value="Ribosome_recyc_fac"/>
</dbReference>
<name>A0A9P8PYJ8_WICPI</name>
<comment type="function">
    <text evidence="4">Necessary for protein synthesis in mitochondria. Functions as a ribosome recycling factor in mitochondria.</text>
</comment>
<gene>
    <name evidence="8" type="ORF">WICPIJ_008160</name>
</gene>
<dbReference type="Pfam" id="PF01765">
    <property type="entry name" value="RRF"/>
    <property type="match status" value="1"/>
</dbReference>
<dbReference type="InterPro" id="IPR023584">
    <property type="entry name" value="Ribosome_recyc_fac_dom"/>
</dbReference>
<comment type="similarity">
    <text evidence="1">Belongs to the RRF family.</text>
</comment>
<evidence type="ECO:0000256" key="5">
    <source>
        <dbReference type="ARBA" id="ARBA00033107"/>
    </source>
</evidence>
<evidence type="ECO:0000313" key="8">
    <source>
        <dbReference type="EMBL" id="KAH3680696.1"/>
    </source>
</evidence>
<protein>
    <recommendedName>
        <fullName evidence="2">Ribosome-recycling factor, mitochondrial</fullName>
    </recommendedName>
    <alternativeName>
        <fullName evidence="5">Ribosome-releasing factor, mitochondrial</fullName>
    </alternativeName>
</protein>
<dbReference type="Proteomes" id="UP000774326">
    <property type="component" value="Unassembled WGS sequence"/>
</dbReference>
<dbReference type="SUPFAM" id="SSF55194">
    <property type="entry name" value="Ribosome recycling factor, RRF"/>
    <property type="match status" value="1"/>
</dbReference>
<dbReference type="GO" id="GO:0043023">
    <property type="term" value="F:ribosomal large subunit binding"/>
    <property type="evidence" value="ECO:0007669"/>
    <property type="project" value="TreeGrafter"/>
</dbReference>
<organism evidence="8 9">
    <name type="scientific">Wickerhamomyces pijperi</name>
    <name type="common">Yeast</name>
    <name type="synonym">Pichia pijperi</name>
    <dbReference type="NCBI Taxonomy" id="599730"/>
    <lineage>
        <taxon>Eukaryota</taxon>
        <taxon>Fungi</taxon>
        <taxon>Dikarya</taxon>
        <taxon>Ascomycota</taxon>
        <taxon>Saccharomycotina</taxon>
        <taxon>Saccharomycetes</taxon>
        <taxon>Phaffomycetales</taxon>
        <taxon>Wickerhamomycetaceae</taxon>
        <taxon>Wickerhamomyces</taxon>
    </lineage>
</organism>
<sequence length="250" mass="27817">MFSRNLVRSSLRLTPACTVSSTRAFSVSAFALKKAPSAGKYKGGKGKGKSSAAEEEDTLETFDSKAFLETYSKSFKEVSDHFKTLAAKIRTNQFDPTTFDSITVSTADGDFKFTELAQTVLKGKNLYITLFDAKDQKYVMHSILEHQKKFVPESDGTNPQQLVVRLPAFTSEVKEGLVKEIKKSLETYKNSGQKLSLSTVRSKALKELKEIKKNDEVKKLNAEVEKLHKDAVKQLEAVFKDAEKAVKGSK</sequence>
<evidence type="ECO:0000259" key="7">
    <source>
        <dbReference type="Pfam" id="PF01765"/>
    </source>
</evidence>
<evidence type="ECO:0000256" key="4">
    <source>
        <dbReference type="ARBA" id="ARBA00024909"/>
    </source>
</evidence>
<dbReference type="EMBL" id="JAEUBG010004683">
    <property type="protein sequence ID" value="KAH3680696.1"/>
    <property type="molecule type" value="Genomic_DNA"/>
</dbReference>
<reference evidence="8" key="2">
    <citation type="submission" date="2021-01" db="EMBL/GenBank/DDBJ databases">
        <authorList>
            <person name="Schikora-Tamarit M.A."/>
        </authorList>
    </citation>
    <scope>NUCLEOTIDE SEQUENCE</scope>
    <source>
        <strain evidence="8">CBS2887</strain>
    </source>
</reference>
<dbReference type="OrthoDB" id="407355at2759"/>
<reference evidence="8" key="1">
    <citation type="journal article" date="2021" name="Open Biol.">
        <title>Shared evolutionary footprints suggest mitochondrial oxidative damage underlies multiple complex I losses in fungi.</title>
        <authorList>
            <person name="Schikora-Tamarit M.A."/>
            <person name="Marcet-Houben M."/>
            <person name="Nosek J."/>
            <person name="Gabaldon T."/>
        </authorList>
    </citation>
    <scope>NUCLEOTIDE SEQUENCE</scope>
    <source>
        <strain evidence="8">CBS2887</strain>
    </source>
</reference>
<dbReference type="PANTHER" id="PTHR20982">
    <property type="entry name" value="RIBOSOME RECYCLING FACTOR"/>
    <property type="match status" value="1"/>
</dbReference>
<dbReference type="GO" id="GO:0006412">
    <property type="term" value="P:translation"/>
    <property type="evidence" value="ECO:0007669"/>
    <property type="project" value="UniProtKB-KW"/>
</dbReference>
<dbReference type="GO" id="GO:0005739">
    <property type="term" value="C:mitochondrion"/>
    <property type="evidence" value="ECO:0007669"/>
    <property type="project" value="TreeGrafter"/>
</dbReference>
<keyword evidence="3" id="KW-0648">Protein biosynthesis</keyword>
<keyword evidence="6" id="KW-0175">Coiled coil</keyword>
<evidence type="ECO:0000256" key="1">
    <source>
        <dbReference type="ARBA" id="ARBA00005912"/>
    </source>
</evidence>